<comment type="subcellular location">
    <subcellularLocation>
        <location evidence="1">Cell inner membrane</location>
        <topology evidence="1">Multi-pass membrane protein</topology>
    </subcellularLocation>
    <subcellularLocation>
        <location evidence="9">Cell membrane</location>
        <topology evidence="9">Multi-pass membrane protein</topology>
    </subcellularLocation>
</comment>
<dbReference type="Pfam" id="PF01061">
    <property type="entry name" value="ABC2_membrane"/>
    <property type="match status" value="1"/>
</dbReference>
<evidence type="ECO:0000256" key="3">
    <source>
        <dbReference type="ARBA" id="ARBA00022448"/>
    </source>
</evidence>
<dbReference type="InterPro" id="IPR047817">
    <property type="entry name" value="ABC2_TM_bact-type"/>
</dbReference>
<dbReference type="PANTHER" id="PTHR30413:SF8">
    <property type="entry name" value="TRANSPORT PERMEASE PROTEIN"/>
    <property type="match status" value="1"/>
</dbReference>
<dbReference type="GO" id="GO:0140359">
    <property type="term" value="F:ABC-type transporter activity"/>
    <property type="evidence" value="ECO:0007669"/>
    <property type="project" value="InterPro"/>
</dbReference>
<feature type="transmembrane region" description="Helical" evidence="9">
    <location>
        <begin position="112"/>
        <end position="135"/>
    </location>
</feature>
<feature type="transmembrane region" description="Helical" evidence="9">
    <location>
        <begin position="147"/>
        <end position="168"/>
    </location>
</feature>
<sequence length="260" mass="29402">MPNAINKATLKRNWFTISSLVSKDFKLKYRRSALGVVWSVLNPLLMMVVLSAVFSTFFRFDIPNYPLYIILGNTLFALMSESTTGAMWSILDSSSLIKKVRIEKLIFPIEKVLFQLVNFCISLIAVAIVMIYFRVVPTASILMVPVLLVYVVLFSAGLGMALSALAVFFRDVCHLWGVIITAWTYATPLFYPIVVLPDWMMPVMELNPMYHYVTYFRDLLLNGTVPGVGENLLCFGMAAITFAVGLLIFKKSEKKFILYV</sequence>
<feature type="transmembrane region" description="Helical" evidence="9">
    <location>
        <begin position="67"/>
        <end position="91"/>
    </location>
</feature>
<keyword evidence="7 9" id="KW-1133">Transmembrane helix</keyword>
<evidence type="ECO:0000313" key="12">
    <source>
        <dbReference type="Proteomes" id="UP000727506"/>
    </source>
</evidence>
<dbReference type="EMBL" id="JAGZSV010000100">
    <property type="protein sequence ID" value="MBS6941026.1"/>
    <property type="molecule type" value="Genomic_DNA"/>
</dbReference>
<dbReference type="PRINTS" id="PR00164">
    <property type="entry name" value="ABC2TRNSPORT"/>
</dbReference>
<evidence type="ECO:0000256" key="7">
    <source>
        <dbReference type="ARBA" id="ARBA00022989"/>
    </source>
</evidence>
<dbReference type="AlphaFoldDB" id="A0A943YY78"/>
<reference evidence="11" key="1">
    <citation type="submission" date="2021-02" db="EMBL/GenBank/DDBJ databases">
        <title>Infant gut strain persistence is associated with maternal origin, phylogeny, and functional potential including surface adhesion and iron acquisition.</title>
        <authorList>
            <person name="Lou Y.C."/>
        </authorList>
    </citation>
    <scope>NUCLEOTIDE SEQUENCE</scope>
    <source>
        <strain evidence="11">L2_039_000G1_dasL2_039_000G1_concoct_11</strain>
    </source>
</reference>
<proteinExistence type="inferred from homology"/>
<dbReference type="PROSITE" id="PS51012">
    <property type="entry name" value="ABC_TM2"/>
    <property type="match status" value="1"/>
</dbReference>
<evidence type="ECO:0000256" key="5">
    <source>
        <dbReference type="ARBA" id="ARBA00022519"/>
    </source>
</evidence>
<accession>A0A943YY78</accession>
<comment type="caution">
    <text evidence="11">The sequence shown here is derived from an EMBL/GenBank/DDBJ whole genome shotgun (WGS) entry which is preliminary data.</text>
</comment>
<keyword evidence="3 9" id="KW-0813">Transport</keyword>
<feature type="transmembrane region" description="Helical" evidence="9">
    <location>
        <begin position="33"/>
        <end position="55"/>
    </location>
</feature>
<dbReference type="GO" id="GO:0043190">
    <property type="term" value="C:ATP-binding cassette (ABC) transporter complex"/>
    <property type="evidence" value="ECO:0007669"/>
    <property type="project" value="InterPro"/>
</dbReference>
<evidence type="ECO:0000256" key="1">
    <source>
        <dbReference type="ARBA" id="ARBA00004429"/>
    </source>
</evidence>
<feature type="transmembrane region" description="Helical" evidence="9">
    <location>
        <begin position="228"/>
        <end position="249"/>
    </location>
</feature>
<evidence type="ECO:0000256" key="9">
    <source>
        <dbReference type="RuleBase" id="RU361157"/>
    </source>
</evidence>
<keyword evidence="8 9" id="KW-0472">Membrane</keyword>
<dbReference type="PIRSF" id="PIRSF006648">
    <property type="entry name" value="DrrB"/>
    <property type="match status" value="1"/>
</dbReference>
<protein>
    <recommendedName>
        <fullName evidence="9">Transport permease protein</fullName>
    </recommendedName>
</protein>
<dbReference type="InterPro" id="IPR013525">
    <property type="entry name" value="ABC2_TM"/>
</dbReference>
<gene>
    <name evidence="11" type="ORF">KH142_06040</name>
</gene>
<feature type="domain" description="ABC transmembrane type-2" evidence="10">
    <location>
        <begin position="34"/>
        <end position="252"/>
    </location>
</feature>
<dbReference type="Proteomes" id="UP000727506">
    <property type="component" value="Unassembled WGS sequence"/>
</dbReference>
<dbReference type="PANTHER" id="PTHR30413">
    <property type="entry name" value="INNER MEMBRANE TRANSPORT PERMEASE"/>
    <property type="match status" value="1"/>
</dbReference>
<evidence type="ECO:0000313" key="11">
    <source>
        <dbReference type="EMBL" id="MBS6941026.1"/>
    </source>
</evidence>
<keyword evidence="4 9" id="KW-1003">Cell membrane</keyword>
<evidence type="ECO:0000256" key="2">
    <source>
        <dbReference type="ARBA" id="ARBA00007783"/>
    </source>
</evidence>
<comment type="similarity">
    <text evidence="2 9">Belongs to the ABC-2 integral membrane protein family.</text>
</comment>
<evidence type="ECO:0000256" key="6">
    <source>
        <dbReference type="ARBA" id="ARBA00022692"/>
    </source>
</evidence>
<organism evidence="11 12">
    <name type="scientific">Slackia piriformis</name>
    <dbReference type="NCBI Taxonomy" id="626934"/>
    <lineage>
        <taxon>Bacteria</taxon>
        <taxon>Bacillati</taxon>
        <taxon>Actinomycetota</taxon>
        <taxon>Coriobacteriia</taxon>
        <taxon>Eggerthellales</taxon>
        <taxon>Eggerthellaceae</taxon>
        <taxon>Slackia</taxon>
    </lineage>
</organism>
<name>A0A943YY78_9ACTN</name>
<keyword evidence="6 9" id="KW-0812">Transmembrane</keyword>
<keyword evidence="5" id="KW-0997">Cell inner membrane</keyword>
<dbReference type="InterPro" id="IPR000412">
    <property type="entry name" value="ABC_2_transport"/>
</dbReference>
<evidence type="ECO:0000256" key="4">
    <source>
        <dbReference type="ARBA" id="ARBA00022475"/>
    </source>
</evidence>
<evidence type="ECO:0000256" key="8">
    <source>
        <dbReference type="ARBA" id="ARBA00023136"/>
    </source>
</evidence>
<evidence type="ECO:0000259" key="10">
    <source>
        <dbReference type="PROSITE" id="PS51012"/>
    </source>
</evidence>
<feature type="transmembrane region" description="Helical" evidence="9">
    <location>
        <begin position="175"/>
        <end position="194"/>
    </location>
</feature>
<dbReference type="GO" id="GO:0015920">
    <property type="term" value="P:lipopolysaccharide transport"/>
    <property type="evidence" value="ECO:0007669"/>
    <property type="project" value="TreeGrafter"/>
</dbReference>